<dbReference type="EMBL" id="JAAPAO010000487">
    <property type="protein sequence ID" value="KAF4658599.1"/>
    <property type="molecule type" value="Genomic_DNA"/>
</dbReference>
<keyword evidence="2" id="KW-0812">Transmembrane</keyword>
<protein>
    <submittedName>
        <fullName evidence="3">Uncharacterized protein</fullName>
    </submittedName>
</protein>
<keyword evidence="1" id="KW-0175">Coiled coil</keyword>
<keyword evidence="2" id="KW-0472">Membrane</keyword>
<dbReference type="AlphaFoldDB" id="A0A7J6LH26"/>
<sequence>MSTKYTTSQALYFKARHDFYKQLWLQVNKFVDKPDGIQKTSISTPQEIRSLAPNNDPECQREAKKAADMINTVIELRHEIDDAKLERQRMYTLPTQSKTQSNKENLSLMLTGIAGAAASAIHPMFLVFWFAGFAMYRSSTWNVRERFRSQDKMDDISDEIEEMNERIKKELENVPHGGGAAAARMRKDTPFFWQLQYSLVDYQKKMLELKP</sequence>
<feature type="transmembrane region" description="Helical" evidence="2">
    <location>
        <begin position="106"/>
        <end position="136"/>
    </location>
</feature>
<keyword evidence="2" id="KW-1133">Transmembrane helix</keyword>
<evidence type="ECO:0000313" key="4">
    <source>
        <dbReference type="Proteomes" id="UP000591131"/>
    </source>
</evidence>
<evidence type="ECO:0000313" key="3">
    <source>
        <dbReference type="EMBL" id="KAF4658599.1"/>
    </source>
</evidence>
<evidence type="ECO:0000256" key="1">
    <source>
        <dbReference type="SAM" id="Coils"/>
    </source>
</evidence>
<name>A0A7J6LH26_PERCH</name>
<gene>
    <name evidence="3" type="ORF">FOL47_007899</name>
</gene>
<evidence type="ECO:0000256" key="2">
    <source>
        <dbReference type="SAM" id="Phobius"/>
    </source>
</evidence>
<feature type="coiled-coil region" evidence="1">
    <location>
        <begin position="146"/>
        <end position="173"/>
    </location>
</feature>
<reference evidence="3 4" key="1">
    <citation type="submission" date="2020-04" db="EMBL/GenBank/DDBJ databases">
        <title>Perkinsus chesapeaki whole genome sequence.</title>
        <authorList>
            <person name="Bogema D.R."/>
        </authorList>
    </citation>
    <scope>NUCLEOTIDE SEQUENCE [LARGE SCALE GENOMIC DNA]</scope>
    <source>
        <strain evidence="3">ATCC PRA-425</strain>
    </source>
</reference>
<keyword evidence="4" id="KW-1185">Reference proteome</keyword>
<organism evidence="3 4">
    <name type="scientific">Perkinsus chesapeaki</name>
    <name type="common">Clam parasite</name>
    <name type="synonym">Perkinsus andrewsi</name>
    <dbReference type="NCBI Taxonomy" id="330153"/>
    <lineage>
        <taxon>Eukaryota</taxon>
        <taxon>Sar</taxon>
        <taxon>Alveolata</taxon>
        <taxon>Perkinsozoa</taxon>
        <taxon>Perkinsea</taxon>
        <taxon>Perkinsida</taxon>
        <taxon>Perkinsidae</taxon>
        <taxon>Perkinsus</taxon>
    </lineage>
</organism>
<comment type="caution">
    <text evidence="3">The sequence shown here is derived from an EMBL/GenBank/DDBJ whole genome shotgun (WGS) entry which is preliminary data.</text>
</comment>
<proteinExistence type="predicted"/>
<dbReference type="Proteomes" id="UP000591131">
    <property type="component" value="Unassembled WGS sequence"/>
</dbReference>
<dbReference type="OrthoDB" id="10525861at2759"/>
<accession>A0A7J6LH26</accession>